<dbReference type="PANTHER" id="PTHR14593:SF5">
    <property type="entry name" value="WD REPEAT-CONTAINING PROTEIN 11"/>
    <property type="match status" value="1"/>
</dbReference>
<name>A0ABR2LCH8_9EUKA</name>
<dbReference type="InterPro" id="IPR011044">
    <property type="entry name" value="Quino_amine_DH_bsu"/>
</dbReference>
<evidence type="ECO:0000313" key="2">
    <source>
        <dbReference type="EMBL" id="KAK8900200.1"/>
    </source>
</evidence>
<feature type="compositionally biased region" description="Polar residues" evidence="1">
    <location>
        <begin position="402"/>
        <end position="412"/>
    </location>
</feature>
<dbReference type="InterPro" id="IPR039694">
    <property type="entry name" value="WDR11"/>
</dbReference>
<evidence type="ECO:0000256" key="1">
    <source>
        <dbReference type="SAM" id="MobiDB-lite"/>
    </source>
</evidence>
<reference evidence="2 3" key="1">
    <citation type="submission" date="2024-04" db="EMBL/GenBank/DDBJ databases">
        <title>Tritrichomonas musculus Genome.</title>
        <authorList>
            <person name="Alves-Ferreira E."/>
            <person name="Grigg M."/>
            <person name="Lorenzi H."/>
            <person name="Galac M."/>
        </authorList>
    </citation>
    <scope>NUCLEOTIDE SEQUENCE [LARGE SCALE GENOMIC DNA]</scope>
    <source>
        <strain evidence="2 3">EAF2021</strain>
    </source>
</reference>
<accession>A0ABR2LCH8</accession>
<comment type="caution">
    <text evidence="2">The sequence shown here is derived from an EMBL/GenBank/DDBJ whole genome shotgun (WGS) entry which is preliminary data.</text>
</comment>
<sequence>MQNQIQNVSISDQITLENPNKIAWGPSNLLAIASENIVTIYHTLNNKLKIFNKIIKHKAKITSLSWNFPTVEFHKLNSFDILLAVGDEDGNCLIYDLFSLSRRGGISPSSCSTSLSILDIKWKIDDPSTLFILTAQPSLLSISVGTAESLGRSKMKLTPINSNSYHSINISLLWIQNIESGYKRISLDLFDPNRILITSPQTFNYFAIKISFKSRQNAYDNSISDILRFPIDETQKLLHIEYFPFRQNGLLLLTNQNLYLFNLFTKAISSIISCNHLKTFCFCSGIFSHSISDRFWLATTDGSIYRYHINNEISSNDVNEEWTIDCMISSPKSQSLFGIFSDYLNPDRIFVVYKNGIAIIKEIPNSIKNKNLITSRLQQKQKADQSQNVKLDQSQKNDQIQKLDNNQNINLDQTKRIDINEKHDQNSKSNDKSRVGQALFLEQDHMESMSSVITRSYSLGSNRIEKQNFYQILNQPNHFQVFPQSEYSSKFRTTGHYSKLFITSFIPSLTDQLVSWTADRGRVALLSSAGHVSILCPPSEDDHIFNYLSIEKVCARYRIEGITQGSQVSFYKDDSIIVNGGKLYIINYKDRGETTEISKNVTKFVLKEDILAFTPTLSSFELYTINRSSFTKDFAANIKLFCPCYDDKTKWALLLASPSNLLIIVGYLMPKRYEIDENVFGSIVSVAFAGENVYLATSKSIIHMFNLASGEKRSLLFSSVSMRSIAVYKKFVMACDMSGKIAVLSANDLAFVSTFQCFGRDIQVLNDSYCIVQTRPQARPVLMLHKFPSLEIVRTTVNNNVQVIIDAFWSIPSQVQNDESTVGANDNDIKNTNIINDDIGDSNCNDAENHDINNKTSNNNDDVSSSNDSGTNNNNINDDANNESKNNNNDDDAKSLNSIKKAFLRCRTVDEFERFAHQIGDLMFLQFLQVAKHENDTILPSIHCITRSKASDNEKCVMACNCQNSAFTDEYIEYLILTGQFERAAKFALNKVNKQNILLAHACLSPNVEAVKKIMEIIPTIKGSEKVFSLLLKIAGDSNEAANVASKIADGLSSIKFLKLICNDDEIKKFIKCLKIYKENVFTMAFVDDYQSTFTILLNMNEISKAYAYMALIEERINKEKEITDDSKKDEEVDHFFYDNLKIQLNYSWNKLM</sequence>
<protein>
    <submittedName>
        <fullName evidence="2">Uncharacterized protein</fullName>
    </submittedName>
</protein>
<dbReference type="Proteomes" id="UP001470230">
    <property type="component" value="Unassembled WGS sequence"/>
</dbReference>
<feature type="region of interest" description="Disordered" evidence="1">
    <location>
        <begin position="384"/>
        <end position="433"/>
    </location>
</feature>
<evidence type="ECO:0000313" key="3">
    <source>
        <dbReference type="Proteomes" id="UP001470230"/>
    </source>
</evidence>
<dbReference type="EMBL" id="JAPFFF010000001">
    <property type="protein sequence ID" value="KAK8900200.1"/>
    <property type="molecule type" value="Genomic_DNA"/>
</dbReference>
<gene>
    <name evidence="2" type="ORF">M9Y10_002523</name>
</gene>
<feature type="compositionally biased region" description="Low complexity" evidence="1">
    <location>
        <begin position="854"/>
        <end position="887"/>
    </location>
</feature>
<feature type="region of interest" description="Disordered" evidence="1">
    <location>
        <begin position="841"/>
        <end position="893"/>
    </location>
</feature>
<keyword evidence="3" id="KW-1185">Reference proteome</keyword>
<feature type="compositionally biased region" description="Basic and acidic residues" evidence="1">
    <location>
        <begin position="413"/>
        <end position="433"/>
    </location>
</feature>
<dbReference type="PANTHER" id="PTHR14593">
    <property type="entry name" value="WD REPEAT-CONTAINING PROTEIN 11"/>
    <property type="match status" value="1"/>
</dbReference>
<organism evidence="2 3">
    <name type="scientific">Tritrichomonas musculus</name>
    <dbReference type="NCBI Taxonomy" id="1915356"/>
    <lineage>
        <taxon>Eukaryota</taxon>
        <taxon>Metamonada</taxon>
        <taxon>Parabasalia</taxon>
        <taxon>Tritrichomonadida</taxon>
        <taxon>Tritrichomonadidae</taxon>
        <taxon>Tritrichomonas</taxon>
    </lineage>
</organism>
<dbReference type="SUPFAM" id="SSF50969">
    <property type="entry name" value="YVTN repeat-like/Quinoprotein amine dehydrogenase"/>
    <property type="match status" value="1"/>
</dbReference>
<proteinExistence type="predicted"/>